<reference evidence="7" key="1">
    <citation type="journal article" date="2020" name="MBio">
        <title>Horizontal gene transfer to a defensive symbiont with a reduced genome amongst a multipartite beetle microbiome.</title>
        <authorList>
            <person name="Waterworth S.C."/>
            <person name="Florez L.V."/>
            <person name="Rees E.R."/>
            <person name="Hertweck C."/>
            <person name="Kaltenpoth M."/>
            <person name="Kwan J.C."/>
        </authorList>
    </citation>
    <scope>NUCLEOTIDE SEQUENCE [LARGE SCALE GENOMIC DNA]</scope>
</reference>
<keyword evidence="3" id="KW-0238">DNA-binding</keyword>
<name>A0A7V8FPH1_9BURK</name>
<dbReference type="PROSITE" id="PS00356">
    <property type="entry name" value="HTH_LACI_1"/>
    <property type="match status" value="1"/>
</dbReference>
<accession>A0A7V8FPH1</accession>
<dbReference type="InterPro" id="IPR010982">
    <property type="entry name" value="Lambda_DNA-bd_dom_sf"/>
</dbReference>
<evidence type="ECO:0000313" key="6">
    <source>
        <dbReference type="EMBL" id="KAF1021704.1"/>
    </source>
</evidence>
<dbReference type="GO" id="GO:0003700">
    <property type="term" value="F:DNA-binding transcription factor activity"/>
    <property type="evidence" value="ECO:0007669"/>
    <property type="project" value="TreeGrafter"/>
</dbReference>
<dbReference type="PROSITE" id="PS50932">
    <property type="entry name" value="HTH_LACI_2"/>
    <property type="match status" value="1"/>
</dbReference>
<keyword evidence="2" id="KW-0805">Transcription regulation</keyword>
<protein>
    <submittedName>
        <fullName evidence="6">Catabolite repressor/activator</fullName>
    </submittedName>
</protein>
<dbReference type="Proteomes" id="UP000461670">
    <property type="component" value="Unassembled WGS sequence"/>
</dbReference>
<dbReference type="AlphaFoldDB" id="A0A7V8FPH1"/>
<dbReference type="InterPro" id="IPR000843">
    <property type="entry name" value="HTH_LacI"/>
</dbReference>
<dbReference type="InterPro" id="IPR001761">
    <property type="entry name" value="Peripla_BP/Lac1_sug-bd_dom"/>
</dbReference>
<sequence length="349" mass="37523">MSPFARLKIDDIARLAQVSRTTASMVLNGQAERYRIAPATVERVKAVAAEHNYIPSQSARALRSRKSRTLGLVIPELTNFAHASLAQALEVQSRAAGYQLLIATSNDDPEQEGQGIAQLAAREVDGLIIVPASAQPQQYQGWQTRLPLVFADRRIEGSGIPFVVSDAVEVVAELTAQTLAAAHAEAAGAAPVVAFFGGQPELSPSRDRLAGFRAALARAGLPEAPGAVIERDYRRSSGQAMMAEWRERHDGHVPRVLFTGGIALLEGVLADLQASHLLGRALDARSHPLHLITFDDHPLLDCLPLPVLSIAQDAEGLAAQSLKTVLAIMQGERPESAWVPARVRQRQVP</sequence>
<dbReference type="SUPFAM" id="SSF53822">
    <property type="entry name" value="Periplasmic binding protein-like I"/>
    <property type="match status" value="1"/>
</dbReference>
<dbReference type="Pfam" id="PF00356">
    <property type="entry name" value="LacI"/>
    <property type="match status" value="1"/>
</dbReference>
<dbReference type="InterPro" id="IPR028082">
    <property type="entry name" value="Peripla_BP_I"/>
</dbReference>
<proteinExistence type="predicted"/>
<organism evidence="6 7">
    <name type="scientific">Paracidovorax wautersii</name>
    <dbReference type="NCBI Taxonomy" id="1177982"/>
    <lineage>
        <taxon>Bacteria</taxon>
        <taxon>Pseudomonadati</taxon>
        <taxon>Pseudomonadota</taxon>
        <taxon>Betaproteobacteria</taxon>
        <taxon>Burkholderiales</taxon>
        <taxon>Comamonadaceae</taxon>
        <taxon>Paracidovorax</taxon>
    </lineage>
</organism>
<evidence type="ECO:0000313" key="7">
    <source>
        <dbReference type="Proteomes" id="UP000461670"/>
    </source>
</evidence>
<evidence type="ECO:0000256" key="2">
    <source>
        <dbReference type="ARBA" id="ARBA00023015"/>
    </source>
</evidence>
<dbReference type="PANTHER" id="PTHR30146:SF45">
    <property type="entry name" value="CATABOLITE REPRESSOR_ACTIVATOR"/>
    <property type="match status" value="1"/>
</dbReference>
<dbReference type="EMBL" id="WNDQ01000018">
    <property type="protein sequence ID" value="KAF1021704.1"/>
    <property type="molecule type" value="Genomic_DNA"/>
</dbReference>
<dbReference type="SMART" id="SM00354">
    <property type="entry name" value="HTH_LACI"/>
    <property type="match status" value="1"/>
</dbReference>
<evidence type="ECO:0000256" key="1">
    <source>
        <dbReference type="ARBA" id="ARBA00022491"/>
    </source>
</evidence>
<keyword evidence="1" id="KW-0678">Repressor</keyword>
<dbReference type="PANTHER" id="PTHR30146">
    <property type="entry name" value="LACI-RELATED TRANSCRIPTIONAL REPRESSOR"/>
    <property type="match status" value="1"/>
</dbReference>
<feature type="domain" description="HTH lacI-type" evidence="5">
    <location>
        <begin position="7"/>
        <end position="64"/>
    </location>
</feature>
<comment type="caution">
    <text evidence="6">The sequence shown here is derived from an EMBL/GenBank/DDBJ whole genome shotgun (WGS) entry which is preliminary data.</text>
</comment>
<evidence type="ECO:0000256" key="4">
    <source>
        <dbReference type="ARBA" id="ARBA00023163"/>
    </source>
</evidence>
<dbReference type="Pfam" id="PF00532">
    <property type="entry name" value="Peripla_BP_1"/>
    <property type="match status" value="1"/>
</dbReference>
<evidence type="ECO:0000256" key="3">
    <source>
        <dbReference type="ARBA" id="ARBA00023125"/>
    </source>
</evidence>
<dbReference type="Gene3D" id="1.10.260.40">
    <property type="entry name" value="lambda repressor-like DNA-binding domains"/>
    <property type="match status" value="1"/>
</dbReference>
<keyword evidence="4" id="KW-0804">Transcription</keyword>
<dbReference type="GO" id="GO:0000976">
    <property type="term" value="F:transcription cis-regulatory region binding"/>
    <property type="evidence" value="ECO:0007669"/>
    <property type="project" value="TreeGrafter"/>
</dbReference>
<gene>
    <name evidence="6" type="primary">cra</name>
    <name evidence="6" type="ORF">GAK30_01604</name>
</gene>
<evidence type="ECO:0000259" key="5">
    <source>
        <dbReference type="PROSITE" id="PS50932"/>
    </source>
</evidence>
<dbReference type="SUPFAM" id="SSF47413">
    <property type="entry name" value="lambda repressor-like DNA-binding domains"/>
    <property type="match status" value="1"/>
</dbReference>
<dbReference type="CDD" id="cd01392">
    <property type="entry name" value="HTH_LacI"/>
    <property type="match status" value="1"/>
</dbReference>
<dbReference type="Gene3D" id="3.40.50.2300">
    <property type="match status" value="2"/>
</dbReference>